<name>A0A385EE08_9CAUD</name>
<evidence type="ECO:0000313" key="1">
    <source>
        <dbReference type="EMBL" id="AXQ69890.1"/>
    </source>
</evidence>
<proteinExistence type="predicted"/>
<keyword evidence="2" id="KW-1185">Reference proteome</keyword>
<dbReference type="EMBL" id="MH588547">
    <property type="protein sequence ID" value="AXQ69890.1"/>
    <property type="molecule type" value="Genomic_DNA"/>
</dbReference>
<gene>
    <name evidence="1" type="ORF">CcrSC_gp308</name>
</gene>
<accession>A0A385EE08</accession>
<protein>
    <submittedName>
        <fullName evidence="1">Uncharacterized protein</fullName>
    </submittedName>
</protein>
<dbReference type="Proteomes" id="UP000259683">
    <property type="component" value="Segment"/>
</dbReference>
<reference evidence="1" key="1">
    <citation type="submission" date="2018-07" db="EMBL/GenBank/DDBJ databases">
        <authorList>
            <person name="Wilson K.M."/>
            <person name="Ely B."/>
        </authorList>
    </citation>
    <scope>NUCLEOTIDE SEQUENCE</scope>
</reference>
<reference evidence="1" key="2">
    <citation type="submission" date="2021-07" db="EMBL/GenBank/DDBJ databases">
        <title>Giant CbK-like Caulobacter bacteriophages have genetically divergent genomes.</title>
        <authorList>
            <person name="Wilson K."/>
            <person name="Ely B."/>
        </authorList>
    </citation>
    <scope>NUCLEOTIDE SEQUENCE</scope>
</reference>
<organism evidence="1 2">
    <name type="scientific">Caulobacter phage CcrSC</name>
    <dbReference type="NCBI Taxonomy" id="2283272"/>
    <lineage>
        <taxon>Viruses</taxon>
        <taxon>Duplodnaviria</taxon>
        <taxon>Heunggongvirae</taxon>
        <taxon>Uroviricota</taxon>
        <taxon>Caudoviricetes</taxon>
        <taxon>Jeanschmidtviridae</taxon>
        <taxon>Bertelyvirus</taxon>
        <taxon>Bertelyvirus SC</taxon>
    </lineage>
</organism>
<sequence>MNLHQNIADTVGANVSTLLLRTEFESAANDILALLGPHAELAWAIHAVEQTLPGWGWLTRNDDEQGYFANIMTPDFAGGVEIINGYVLDFSVGERFYAYAKTPGEALLNALGQVTVRLKKTADA</sequence>
<evidence type="ECO:0000313" key="2">
    <source>
        <dbReference type="Proteomes" id="UP000259683"/>
    </source>
</evidence>